<sequence>MLEGCGVEEMEIPDMLIPGKQLRLHGLAVDPVPPDETAAIDLEASFVLQHKF</sequence>
<name>A0A645C286_9ZZZZ</name>
<gene>
    <name evidence="1" type="ORF">SDC9_118699</name>
</gene>
<protein>
    <submittedName>
        <fullName evidence="1">Uncharacterized protein</fullName>
    </submittedName>
</protein>
<proteinExistence type="predicted"/>
<evidence type="ECO:0000313" key="1">
    <source>
        <dbReference type="EMBL" id="MPM71729.1"/>
    </source>
</evidence>
<reference evidence="1" key="1">
    <citation type="submission" date="2019-08" db="EMBL/GenBank/DDBJ databases">
        <authorList>
            <person name="Kucharzyk K."/>
            <person name="Murdoch R.W."/>
            <person name="Higgins S."/>
            <person name="Loffler F."/>
        </authorList>
    </citation>
    <scope>NUCLEOTIDE SEQUENCE</scope>
</reference>
<organism evidence="1">
    <name type="scientific">bioreactor metagenome</name>
    <dbReference type="NCBI Taxonomy" id="1076179"/>
    <lineage>
        <taxon>unclassified sequences</taxon>
        <taxon>metagenomes</taxon>
        <taxon>ecological metagenomes</taxon>
    </lineage>
</organism>
<accession>A0A645C286</accession>
<comment type="caution">
    <text evidence="1">The sequence shown here is derived from an EMBL/GenBank/DDBJ whole genome shotgun (WGS) entry which is preliminary data.</text>
</comment>
<dbReference type="AlphaFoldDB" id="A0A645C286"/>
<dbReference type="EMBL" id="VSSQ01024296">
    <property type="protein sequence ID" value="MPM71729.1"/>
    <property type="molecule type" value="Genomic_DNA"/>
</dbReference>